<accession>A0A7D5R8R6</accession>
<dbReference type="KEGG" id="ncl:C5F47_07720"/>
<evidence type="ECO:0000313" key="2">
    <source>
        <dbReference type="Proteomes" id="UP000509771"/>
    </source>
</evidence>
<organism evidence="1 2">
    <name type="scientific">Nitrosopumilus cobalaminigenes</name>
    <dbReference type="NCBI Taxonomy" id="1470066"/>
    <lineage>
        <taxon>Archaea</taxon>
        <taxon>Nitrososphaerota</taxon>
        <taxon>Nitrososphaeria</taxon>
        <taxon>Nitrosopumilales</taxon>
        <taxon>Nitrosopumilaceae</taxon>
        <taxon>Nitrosopumilus</taxon>
    </lineage>
</organism>
<gene>
    <name evidence="1" type="ORF">C5F47_07720</name>
</gene>
<proteinExistence type="predicted"/>
<reference evidence="1 2" key="1">
    <citation type="submission" date="2018-02" db="EMBL/GenBank/DDBJ databases">
        <title>Complete genome of Nitrosopumilus cobalaminigenes HCA1.</title>
        <authorList>
            <person name="Qin W."/>
            <person name="Zheng Y."/>
            <person name="Stahl D.A."/>
        </authorList>
    </citation>
    <scope>NUCLEOTIDE SEQUENCE [LARGE SCALE GENOMIC DNA]</scope>
    <source>
        <strain evidence="1 2">HCA1</strain>
    </source>
</reference>
<dbReference type="AlphaFoldDB" id="A0A7D5R8R6"/>
<dbReference type="EMBL" id="CP026993">
    <property type="protein sequence ID" value="QLH03441.1"/>
    <property type="molecule type" value="Genomic_DNA"/>
</dbReference>
<dbReference type="Proteomes" id="UP000509771">
    <property type="component" value="Chromosome"/>
</dbReference>
<name>A0A7D5R8R6_9ARCH</name>
<evidence type="ECO:0000313" key="1">
    <source>
        <dbReference type="EMBL" id="QLH03441.1"/>
    </source>
</evidence>
<sequence>MACFSSSFCFRSSAFCFAFSCFSSSFCFRSSAFCFAFSCFSSSFCFRSSAFSFSFSVFSNCFLYASESSLLTDRLSSAKESFIENRPKPPIKIEAKIPNKTKFLFILKARLNYS</sequence>
<keyword evidence="2" id="KW-1185">Reference proteome</keyword>
<protein>
    <submittedName>
        <fullName evidence="1">Uncharacterized protein</fullName>
    </submittedName>
</protein>